<dbReference type="Proteomes" id="UP001501578">
    <property type="component" value="Unassembled WGS sequence"/>
</dbReference>
<evidence type="ECO:0000313" key="3">
    <source>
        <dbReference type="Proteomes" id="UP001501578"/>
    </source>
</evidence>
<name>A0ABP3ZCE9_9ACTN</name>
<organism evidence="2 3">
    <name type="scientific">Nonomuraea longicatena</name>
    <dbReference type="NCBI Taxonomy" id="83682"/>
    <lineage>
        <taxon>Bacteria</taxon>
        <taxon>Bacillati</taxon>
        <taxon>Actinomycetota</taxon>
        <taxon>Actinomycetes</taxon>
        <taxon>Streptosporangiales</taxon>
        <taxon>Streptosporangiaceae</taxon>
        <taxon>Nonomuraea</taxon>
    </lineage>
</organism>
<feature type="region of interest" description="Disordered" evidence="1">
    <location>
        <begin position="29"/>
        <end position="101"/>
    </location>
</feature>
<feature type="compositionally biased region" description="Basic and acidic residues" evidence="1">
    <location>
        <begin position="92"/>
        <end position="101"/>
    </location>
</feature>
<reference evidence="3" key="1">
    <citation type="journal article" date="2019" name="Int. J. Syst. Evol. Microbiol.">
        <title>The Global Catalogue of Microorganisms (GCM) 10K type strain sequencing project: providing services to taxonomists for standard genome sequencing and annotation.</title>
        <authorList>
            <consortium name="The Broad Institute Genomics Platform"/>
            <consortium name="The Broad Institute Genome Sequencing Center for Infectious Disease"/>
            <person name="Wu L."/>
            <person name="Ma J."/>
        </authorList>
    </citation>
    <scope>NUCLEOTIDE SEQUENCE [LARGE SCALE GENOMIC DNA]</scope>
    <source>
        <strain evidence="3">JCM 11136</strain>
    </source>
</reference>
<sequence length="101" mass="11035">MFSERIVSASLFRAYVGRGQTRHLYEVTMAGHGRDSRHPPGDTGPPAARHAGHEPAQAHMPRRGRGRTAPFPVPERITEELAAPPPGPVPRLDADRLLDDS</sequence>
<evidence type="ECO:0000313" key="2">
    <source>
        <dbReference type="EMBL" id="GAA0918451.1"/>
    </source>
</evidence>
<comment type="caution">
    <text evidence="2">The sequence shown here is derived from an EMBL/GenBank/DDBJ whole genome shotgun (WGS) entry which is preliminary data.</text>
</comment>
<accession>A0ABP3ZCE9</accession>
<keyword evidence="3" id="KW-1185">Reference proteome</keyword>
<proteinExistence type="predicted"/>
<evidence type="ECO:0000256" key="1">
    <source>
        <dbReference type="SAM" id="MobiDB-lite"/>
    </source>
</evidence>
<protein>
    <submittedName>
        <fullName evidence="2">Uncharacterized protein</fullName>
    </submittedName>
</protein>
<gene>
    <name evidence="2" type="ORF">GCM10009560_15450</name>
</gene>
<dbReference type="EMBL" id="BAAAHQ010000006">
    <property type="protein sequence ID" value="GAA0918451.1"/>
    <property type="molecule type" value="Genomic_DNA"/>
</dbReference>